<reference evidence="3" key="1">
    <citation type="submission" date="2015-01" db="EMBL/GenBank/DDBJ databases">
        <authorList>
            <person name="Aksoy S."/>
            <person name="Warren W."/>
            <person name="Wilson R.K."/>
        </authorList>
    </citation>
    <scope>NUCLEOTIDE SEQUENCE [LARGE SCALE GENOMIC DNA]</scope>
    <source>
        <strain evidence="3">IAEA</strain>
    </source>
</reference>
<dbReference type="AlphaFoldDB" id="A0A1B0BRA8"/>
<dbReference type="Proteomes" id="UP000092460">
    <property type="component" value="Unassembled WGS sequence"/>
</dbReference>
<protein>
    <submittedName>
        <fullName evidence="2">Uncharacterized protein</fullName>
    </submittedName>
</protein>
<organism evidence="2 3">
    <name type="scientific">Glossina palpalis gambiensis</name>
    <dbReference type="NCBI Taxonomy" id="67801"/>
    <lineage>
        <taxon>Eukaryota</taxon>
        <taxon>Metazoa</taxon>
        <taxon>Ecdysozoa</taxon>
        <taxon>Arthropoda</taxon>
        <taxon>Hexapoda</taxon>
        <taxon>Insecta</taxon>
        <taxon>Pterygota</taxon>
        <taxon>Neoptera</taxon>
        <taxon>Endopterygota</taxon>
        <taxon>Diptera</taxon>
        <taxon>Brachycera</taxon>
        <taxon>Muscomorpha</taxon>
        <taxon>Hippoboscoidea</taxon>
        <taxon>Glossinidae</taxon>
        <taxon>Glossina</taxon>
    </lineage>
</organism>
<dbReference type="EMBL" id="JXJN01019010">
    <property type="status" value="NOT_ANNOTATED_CDS"/>
    <property type="molecule type" value="Genomic_DNA"/>
</dbReference>
<accession>A0A1B0BRA8</accession>
<sequence length="90" mass="10225">SAVNQIGHDSVTTEYQLINGNVRKARREKRDILLFISIQYHSGNVFLHCSAYKSLLPWVSVSPLSSRIKPNSNFRNEQDIPHTPKGLTAY</sequence>
<evidence type="ECO:0000313" key="2">
    <source>
        <dbReference type="EnsemblMetazoa" id="GPPI038111-PA"/>
    </source>
</evidence>
<evidence type="ECO:0000313" key="3">
    <source>
        <dbReference type="Proteomes" id="UP000092460"/>
    </source>
</evidence>
<dbReference type="EnsemblMetazoa" id="GPPI038111-RA">
    <property type="protein sequence ID" value="GPPI038111-PA"/>
    <property type="gene ID" value="GPPI038111"/>
</dbReference>
<dbReference type="VEuPathDB" id="VectorBase:GPPI038111"/>
<feature type="region of interest" description="Disordered" evidence="1">
    <location>
        <begin position="69"/>
        <end position="90"/>
    </location>
</feature>
<keyword evidence="3" id="KW-1185">Reference proteome</keyword>
<name>A0A1B0BRA8_9MUSC</name>
<proteinExistence type="predicted"/>
<evidence type="ECO:0000256" key="1">
    <source>
        <dbReference type="SAM" id="MobiDB-lite"/>
    </source>
</evidence>
<reference evidence="2" key="2">
    <citation type="submission" date="2020-05" db="UniProtKB">
        <authorList>
            <consortium name="EnsemblMetazoa"/>
        </authorList>
    </citation>
    <scope>IDENTIFICATION</scope>
    <source>
        <strain evidence="2">IAEA</strain>
    </source>
</reference>